<name>A0A831WF09_9GAMM</name>
<organism evidence="5">
    <name type="scientific">Thiolapillus brandeum</name>
    <dbReference type="NCBI Taxonomy" id="1076588"/>
    <lineage>
        <taxon>Bacteria</taxon>
        <taxon>Pseudomonadati</taxon>
        <taxon>Pseudomonadota</taxon>
        <taxon>Gammaproteobacteria</taxon>
        <taxon>Chromatiales</taxon>
        <taxon>Sedimenticolaceae</taxon>
        <taxon>Thiolapillus</taxon>
    </lineage>
</organism>
<evidence type="ECO:0000256" key="3">
    <source>
        <dbReference type="SAM" id="Phobius"/>
    </source>
</evidence>
<dbReference type="CDD" id="cd00383">
    <property type="entry name" value="trans_reg_C"/>
    <property type="match status" value="1"/>
</dbReference>
<dbReference type="Gene3D" id="1.10.10.10">
    <property type="entry name" value="Winged helix-like DNA-binding domain superfamily/Winged helix DNA-binding domain"/>
    <property type="match status" value="1"/>
</dbReference>
<dbReference type="SUPFAM" id="SSF46894">
    <property type="entry name" value="C-terminal effector domain of the bipartite response regulators"/>
    <property type="match status" value="1"/>
</dbReference>
<feature type="domain" description="OmpR/PhoB-type" evidence="4">
    <location>
        <begin position="1"/>
        <end position="98"/>
    </location>
</feature>
<dbReference type="EMBL" id="DRLF01000166">
    <property type="protein sequence ID" value="HEC06096.1"/>
    <property type="molecule type" value="Genomic_DNA"/>
</dbReference>
<dbReference type="Gene3D" id="1.25.40.10">
    <property type="entry name" value="Tetratricopeptide repeat domain"/>
    <property type="match status" value="2"/>
</dbReference>
<dbReference type="Pfam" id="PF14559">
    <property type="entry name" value="TPR_19"/>
    <property type="match status" value="1"/>
</dbReference>
<keyword evidence="3" id="KW-0472">Membrane</keyword>
<dbReference type="PANTHER" id="PTHR10098">
    <property type="entry name" value="RAPSYN-RELATED"/>
    <property type="match status" value="1"/>
</dbReference>
<dbReference type="PROSITE" id="PS51755">
    <property type="entry name" value="OMPR_PHOB"/>
    <property type="match status" value="1"/>
</dbReference>
<dbReference type="InterPro" id="IPR019734">
    <property type="entry name" value="TPR_rpt"/>
</dbReference>
<evidence type="ECO:0000256" key="1">
    <source>
        <dbReference type="ARBA" id="ARBA00023125"/>
    </source>
</evidence>
<dbReference type="SMART" id="SM00862">
    <property type="entry name" value="Trans_reg_C"/>
    <property type="match status" value="1"/>
</dbReference>
<sequence length="674" mass="75557">MEYRFNQYRLNPQKKLLYRDNELIEAEPRVVALLHLLLRRYPETVSRRELLETLWPRQEVSDWSLSQLIRRSRQLLDDDSRNPTYIKTMHGVGVRFLVDPVLTETPSPSSLPATDPAHRKRKRWLWGLPALLLLSLALFGWLKQQQRPALGNPLADLEGYPYTVALLPLENNSANPAYSWVELGLMDMLGQMLGESAGINTLDTNKVLAFLKNNPLPENLSDPHKLKKAFDSICPALGCQILLSARLDEVSDGAHLSYQLATAKGLHPLRVITANTVLEAGSGVAREITRWVDPARPWIVDTAVSYSADKAANRAYAMGSQELFNGEPKAAAQYLRIALGIDPEFLWAKVRLADALYRLNDLDTSQQLITRLLSTEDLPADIYFQTLRVRSNLLYAQGKLAESRNLSDQLLKLARASGDLIAQAAELMNIGTSYQASGDNDRALSYLLSAEQLYRQAKFRPGIGKVLFNIGNVHTGANNYRKAEPYYRQAELIFQQLGNRQLIAMVGFQQANLLKVTGRLEQARKKLETLIPVFEKLGDTEGAALAQVDMARIDILRGKTEAGIRYLENLLPVLREKELGYVEYQAHNYLAAAYLDKHQPSAAKTHIQTGTEFQATDPGIALLPARLAFEEQKYAKAREIALQVREKTGSAWKPEHQMLLEKIASASAQQTTGL</sequence>
<dbReference type="Pfam" id="PF13424">
    <property type="entry name" value="TPR_12"/>
    <property type="match status" value="1"/>
</dbReference>
<dbReference type="SMART" id="SM00028">
    <property type="entry name" value="TPR"/>
    <property type="match status" value="4"/>
</dbReference>
<feature type="transmembrane region" description="Helical" evidence="3">
    <location>
        <begin position="124"/>
        <end position="142"/>
    </location>
</feature>
<dbReference type="GO" id="GO:0003677">
    <property type="term" value="F:DNA binding"/>
    <property type="evidence" value="ECO:0007669"/>
    <property type="project" value="UniProtKB-UniRule"/>
</dbReference>
<accession>A0A831WF09</accession>
<dbReference type="SUPFAM" id="SSF81901">
    <property type="entry name" value="HCP-like"/>
    <property type="match status" value="1"/>
</dbReference>
<proteinExistence type="predicted"/>
<evidence type="ECO:0000256" key="2">
    <source>
        <dbReference type="PROSITE-ProRule" id="PRU01091"/>
    </source>
</evidence>
<dbReference type="GO" id="GO:0006355">
    <property type="term" value="P:regulation of DNA-templated transcription"/>
    <property type="evidence" value="ECO:0007669"/>
    <property type="project" value="InterPro"/>
</dbReference>
<keyword evidence="3" id="KW-1133">Transmembrane helix</keyword>
<gene>
    <name evidence="5" type="ORF">ENJ12_04560</name>
</gene>
<protein>
    <submittedName>
        <fullName evidence="5">Tetratricopeptide repeat protein</fullName>
    </submittedName>
</protein>
<dbReference type="GO" id="GO:0000160">
    <property type="term" value="P:phosphorelay signal transduction system"/>
    <property type="evidence" value="ECO:0007669"/>
    <property type="project" value="InterPro"/>
</dbReference>
<dbReference type="AlphaFoldDB" id="A0A831WF09"/>
<dbReference type="InterPro" id="IPR011990">
    <property type="entry name" value="TPR-like_helical_dom_sf"/>
</dbReference>
<dbReference type="InterPro" id="IPR036388">
    <property type="entry name" value="WH-like_DNA-bd_sf"/>
</dbReference>
<evidence type="ECO:0000313" key="5">
    <source>
        <dbReference type="EMBL" id="HEC06096.1"/>
    </source>
</evidence>
<keyword evidence="1 2" id="KW-0238">DNA-binding</keyword>
<dbReference type="SUPFAM" id="SSF48452">
    <property type="entry name" value="TPR-like"/>
    <property type="match status" value="1"/>
</dbReference>
<feature type="DNA-binding region" description="OmpR/PhoB-type" evidence="2">
    <location>
        <begin position="1"/>
        <end position="98"/>
    </location>
</feature>
<dbReference type="InterPro" id="IPR001867">
    <property type="entry name" value="OmpR/PhoB-type_DNA-bd"/>
</dbReference>
<keyword evidence="3" id="KW-0812">Transmembrane</keyword>
<comment type="caution">
    <text evidence="5">The sequence shown here is derived from an EMBL/GenBank/DDBJ whole genome shotgun (WGS) entry which is preliminary data.</text>
</comment>
<dbReference type="Pfam" id="PF00486">
    <property type="entry name" value="Trans_reg_C"/>
    <property type="match status" value="1"/>
</dbReference>
<dbReference type="InterPro" id="IPR016032">
    <property type="entry name" value="Sig_transdc_resp-reg_C-effctor"/>
</dbReference>
<reference evidence="5" key="1">
    <citation type="journal article" date="2020" name="mSystems">
        <title>Genome- and Community-Level Interaction Insights into Carbon Utilization and Element Cycling Functions of Hydrothermarchaeota in Hydrothermal Sediment.</title>
        <authorList>
            <person name="Zhou Z."/>
            <person name="Liu Y."/>
            <person name="Xu W."/>
            <person name="Pan J."/>
            <person name="Luo Z.H."/>
            <person name="Li M."/>
        </authorList>
    </citation>
    <scope>NUCLEOTIDE SEQUENCE [LARGE SCALE GENOMIC DNA]</scope>
    <source>
        <strain evidence="5">HyVt-458</strain>
    </source>
</reference>
<dbReference type="Proteomes" id="UP000886339">
    <property type="component" value="Unassembled WGS sequence"/>
</dbReference>
<evidence type="ECO:0000259" key="4">
    <source>
        <dbReference type="PROSITE" id="PS51755"/>
    </source>
</evidence>